<keyword evidence="2" id="KW-0732">Signal</keyword>
<comment type="caution">
    <text evidence="4">The sequence shown here is derived from an EMBL/GenBank/DDBJ whole genome shotgun (WGS) entry which is preliminary data.</text>
</comment>
<accession>A0A7V8JK43</accession>
<evidence type="ECO:0000259" key="3">
    <source>
        <dbReference type="Pfam" id="PF16024"/>
    </source>
</evidence>
<feature type="chain" id="PRO_5031088269" description="DUF4785 domain-containing protein" evidence="2">
    <location>
        <begin position="28"/>
        <end position="364"/>
    </location>
</feature>
<dbReference type="InterPro" id="IPR031979">
    <property type="entry name" value="DUF4785_N"/>
</dbReference>
<feature type="compositionally biased region" description="Low complexity" evidence="1">
    <location>
        <begin position="291"/>
        <end position="309"/>
    </location>
</feature>
<protein>
    <recommendedName>
        <fullName evidence="3">DUF4785 domain-containing protein</fullName>
    </recommendedName>
</protein>
<dbReference type="AlphaFoldDB" id="A0A7V8JK43"/>
<evidence type="ECO:0000256" key="1">
    <source>
        <dbReference type="SAM" id="MobiDB-lite"/>
    </source>
</evidence>
<proteinExistence type="predicted"/>
<organism evidence="4 5">
    <name type="scientific">Stenotrophomonas maltophilia</name>
    <name type="common">Pseudomonas maltophilia</name>
    <name type="synonym">Xanthomonas maltophilia</name>
    <dbReference type="NCBI Taxonomy" id="40324"/>
    <lineage>
        <taxon>Bacteria</taxon>
        <taxon>Pseudomonadati</taxon>
        <taxon>Pseudomonadota</taxon>
        <taxon>Gammaproteobacteria</taxon>
        <taxon>Lysobacterales</taxon>
        <taxon>Lysobacteraceae</taxon>
        <taxon>Stenotrophomonas</taxon>
        <taxon>Stenotrophomonas maltophilia group</taxon>
    </lineage>
</organism>
<feature type="signal peptide" evidence="2">
    <location>
        <begin position="1"/>
        <end position="27"/>
    </location>
</feature>
<feature type="region of interest" description="Disordered" evidence="1">
    <location>
        <begin position="291"/>
        <end position="311"/>
    </location>
</feature>
<feature type="domain" description="DUF4785" evidence="3">
    <location>
        <begin position="56"/>
        <end position="187"/>
    </location>
</feature>
<dbReference type="Proteomes" id="UP000487117">
    <property type="component" value="Unassembled WGS sequence"/>
</dbReference>
<dbReference type="Pfam" id="PF16024">
    <property type="entry name" value="DUF4785_1st"/>
    <property type="match status" value="1"/>
</dbReference>
<gene>
    <name evidence="4" type="ORF">GAK31_03444</name>
</gene>
<dbReference type="Gene3D" id="2.60.120.1370">
    <property type="match status" value="1"/>
</dbReference>
<name>A0A7V8JK43_STEMA</name>
<dbReference type="EMBL" id="WNDS01000005">
    <property type="protein sequence ID" value="KAF1013295.1"/>
    <property type="molecule type" value="Genomic_DNA"/>
</dbReference>
<evidence type="ECO:0000313" key="4">
    <source>
        <dbReference type="EMBL" id="KAF1013295.1"/>
    </source>
</evidence>
<reference evidence="5" key="1">
    <citation type="journal article" date="2020" name="MBio">
        <title>Horizontal gene transfer to a defensive symbiont with a reduced genome amongst a multipartite beetle microbiome.</title>
        <authorList>
            <person name="Waterworth S.C."/>
            <person name="Florez L.V."/>
            <person name="Rees E.R."/>
            <person name="Hertweck C."/>
            <person name="Kaltenpoth M."/>
            <person name="Kwan J.C."/>
        </authorList>
    </citation>
    <scope>NUCLEOTIDE SEQUENCE [LARGE SCALE GENOMIC DNA]</scope>
</reference>
<evidence type="ECO:0000256" key="2">
    <source>
        <dbReference type="SAM" id="SignalP"/>
    </source>
</evidence>
<sequence length="364" mass="37786">MTIMTMPRRSTLALLLAALLCVPAAQAAQPLLASRSTDQVPAALVAAPLPADGNDERQPLAFAWALDPAQRVDAAVPFTADSRSYWQQVEGSALQQGLELPLTAPDAVVQVSPVQGARALPASQLQVRDPAGRASVARAVGADALRAAGMPVAEGSTLLRTGATASRGAYRLQSSQAQGRYVVQVLEPNSPLRLQVQPGRGPDGSAAAALSACRSTLGGEALLVAPDGRSWPQALRCGADGSLLAQVQVPVGGSNVQGLWELQVFTQADGVLRDARVAFAVARPTALCRPGNAGPAHAPAQPAAAGGRPRPLRGARHAVRHRRRWPAAARGTGPCRGVVRTDRAWRTGAAVRPDSAATWLRRAV</sequence>
<evidence type="ECO:0000313" key="5">
    <source>
        <dbReference type="Proteomes" id="UP000487117"/>
    </source>
</evidence>